<organism evidence="3 4">
    <name type="scientific">Pinctada imbricata</name>
    <name type="common">Atlantic pearl-oyster</name>
    <name type="synonym">Pinctada martensii</name>
    <dbReference type="NCBI Taxonomy" id="66713"/>
    <lineage>
        <taxon>Eukaryota</taxon>
        <taxon>Metazoa</taxon>
        <taxon>Spiralia</taxon>
        <taxon>Lophotrochozoa</taxon>
        <taxon>Mollusca</taxon>
        <taxon>Bivalvia</taxon>
        <taxon>Autobranchia</taxon>
        <taxon>Pteriomorphia</taxon>
        <taxon>Pterioida</taxon>
        <taxon>Pterioidea</taxon>
        <taxon>Pteriidae</taxon>
        <taxon>Pinctada</taxon>
    </lineage>
</organism>
<dbReference type="PANTHER" id="PTHR46345:SF8">
    <property type="entry name" value="FORMIN 3, ISOFORM B"/>
    <property type="match status" value="1"/>
</dbReference>
<dbReference type="Proteomes" id="UP001186944">
    <property type="component" value="Unassembled WGS sequence"/>
</dbReference>
<sequence>MSTILRFLRRTASRLSLRKRKRRRKNKSRESAGADVDEVDADVASKLLSEIKQSPDGVKVEQVEVHMSRASQEAEIMENQNQNGKIARSDSESTADSELKKSLQNGDNDGSSSDSGGKDRKWNLRDKIKFRLMRREISDSDPDDCVEAMKFPTVHKFAALKKKLKNANVEWIQSFLDNGGLDVLLDCVDEVGTRRVNQLSDALLLLECVSCIKKLVNNKSGLGYLVQHGLYTQKLVKGMY</sequence>
<dbReference type="AlphaFoldDB" id="A0AA89CCC5"/>
<dbReference type="Pfam" id="PF06371">
    <property type="entry name" value="Drf_GBD"/>
    <property type="match status" value="1"/>
</dbReference>
<feature type="compositionally biased region" description="Basic and acidic residues" evidence="1">
    <location>
        <begin position="87"/>
        <end position="101"/>
    </location>
</feature>
<dbReference type="GO" id="GO:0031267">
    <property type="term" value="F:small GTPase binding"/>
    <property type="evidence" value="ECO:0007669"/>
    <property type="project" value="InterPro"/>
</dbReference>
<gene>
    <name evidence="3" type="ORF">FSP39_022941</name>
</gene>
<dbReference type="EMBL" id="VSWD01000004">
    <property type="protein sequence ID" value="KAK3105339.1"/>
    <property type="molecule type" value="Genomic_DNA"/>
</dbReference>
<dbReference type="PANTHER" id="PTHR46345">
    <property type="entry name" value="INVERTED FORMIN-2"/>
    <property type="match status" value="1"/>
</dbReference>
<dbReference type="SMART" id="SM01140">
    <property type="entry name" value="Drf_GBD"/>
    <property type="match status" value="1"/>
</dbReference>
<dbReference type="GO" id="GO:0030036">
    <property type="term" value="P:actin cytoskeleton organization"/>
    <property type="evidence" value="ECO:0007669"/>
    <property type="project" value="InterPro"/>
</dbReference>
<dbReference type="Gene3D" id="1.25.10.10">
    <property type="entry name" value="Leucine-rich Repeat Variant"/>
    <property type="match status" value="1"/>
</dbReference>
<keyword evidence="4" id="KW-1185">Reference proteome</keyword>
<feature type="region of interest" description="Disordered" evidence="1">
    <location>
        <begin position="15"/>
        <end position="39"/>
    </location>
</feature>
<evidence type="ECO:0000313" key="4">
    <source>
        <dbReference type="Proteomes" id="UP001186944"/>
    </source>
</evidence>
<feature type="domain" description="Formin GTPase-binding" evidence="2">
    <location>
        <begin position="91"/>
        <end position="240"/>
    </location>
</feature>
<feature type="region of interest" description="Disordered" evidence="1">
    <location>
        <begin position="73"/>
        <end position="120"/>
    </location>
</feature>
<feature type="compositionally biased region" description="Low complexity" evidence="1">
    <location>
        <begin position="105"/>
        <end position="115"/>
    </location>
</feature>
<name>A0AA89CCC5_PINIB</name>
<comment type="caution">
    <text evidence="3">The sequence shown here is derived from an EMBL/GenBank/DDBJ whole genome shotgun (WGS) entry which is preliminary data.</text>
</comment>
<dbReference type="SUPFAM" id="SSF48371">
    <property type="entry name" value="ARM repeat"/>
    <property type="match status" value="1"/>
</dbReference>
<evidence type="ECO:0000313" key="3">
    <source>
        <dbReference type="EMBL" id="KAK3105339.1"/>
    </source>
</evidence>
<feature type="compositionally biased region" description="Basic residues" evidence="1">
    <location>
        <begin position="15"/>
        <end position="27"/>
    </location>
</feature>
<dbReference type="InterPro" id="IPR016024">
    <property type="entry name" value="ARM-type_fold"/>
</dbReference>
<evidence type="ECO:0000256" key="1">
    <source>
        <dbReference type="SAM" id="MobiDB-lite"/>
    </source>
</evidence>
<protein>
    <recommendedName>
        <fullName evidence="2">Formin GTPase-binding domain-containing protein</fullName>
    </recommendedName>
</protein>
<dbReference type="InterPro" id="IPR010473">
    <property type="entry name" value="GTPase-bd"/>
</dbReference>
<dbReference type="InterPro" id="IPR011989">
    <property type="entry name" value="ARM-like"/>
</dbReference>
<reference evidence="3" key="1">
    <citation type="submission" date="2019-08" db="EMBL/GenBank/DDBJ databases">
        <title>The improved chromosome-level genome for the pearl oyster Pinctada fucata martensii using PacBio sequencing and Hi-C.</title>
        <authorList>
            <person name="Zheng Z."/>
        </authorList>
    </citation>
    <scope>NUCLEOTIDE SEQUENCE</scope>
    <source>
        <strain evidence="3">ZZ-2019</strain>
        <tissue evidence="3">Adductor muscle</tissue>
    </source>
</reference>
<evidence type="ECO:0000259" key="2">
    <source>
        <dbReference type="SMART" id="SM01140"/>
    </source>
</evidence>
<accession>A0AA89CCC5</accession>
<dbReference type="GO" id="GO:0003779">
    <property type="term" value="F:actin binding"/>
    <property type="evidence" value="ECO:0007669"/>
    <property type="project" value="InterPro"/>
</dbReference>
<proteinExistence type="predicted"/>